<organism evidence="15 16">
    <name type="scientific">Circinella minor</name>
    <dbReference type="NCBI Taxonomy" id="1195481"/>
    <lineage>
        <taxon>Eukaryota</taxon>
        <taxon>Fungi</taxon>
        <taxon>Fungi incertae sedis</taxon>
        <taxon>Mucoromycota</taxon>
        <taxon>Mucoromycotina</taxon>
        <taxon>Mucoromycetes</taxon>
        <taxon>Mucorales</taxon>
        <taxon>Lichtheimiaceae</taxon>
        <taxon>Circinella</taxon>
    </lineage>
</organism>
<gene>
    <name evidence="15" type="ORF">INT45_009705</name>
</gene>
<dbReference type="GO" id="GO:0000290">
    <property type="term" value="P:deadenylation-dependent decapping of nuclear-transcribed mRNA"/>
    <property type="evidence" value="ECO:0007669"/>
    <property type="project" value="InterPro"/>
</dbReference>
<dbReference type="PANTHER" id="PTHR12978">
    <property type="entry name" value="HISTIDINE TRIAD HIT PROTEIN MEMBER"/>
    <property type="match status" value="1"/>
</dbReference>
<evidence type="ECO:0000256" key="12">
    <source>
        <dbReference type="ARBA" id="ARBA00048222"/>
    </source>
</evidence>
<evidence type="ECO:0000256" key="2">
    <source>
        <dbReference type="ARBA" id="ARBA00004496"/>
    </source>
</evidence>
<keyword evidence="6" id="KW-0963">Cytoplasm</keyword>
<dbReference type="GO" id="GO:0140932">
    <property type="term" value="F:5'-(N(7)-methyl 5'-triphosphoguanosine)-[mRNA] diphosphatase activity"/>
    <property type="evidence" value="ECO:0007669"/>
    <property type="project" value="UniProtKB-EC"/>
</dbReference>
<evidence type="ECO:0000256" key="6">
    <source>
        <dbReference type="ARBA" id="ARBA00022490"/>
    </source>
</evidence>
<dbReference type="SUPFAM" id="SSF102860">
    <property type="entry name" value="mRNA decapping enzyme DcpS N-terminal domain"/>
    <property type="match status" value="1"/>
</dbReference>
<dbReference type="InterPro" id="IPR019808">
    <property type="entry name" value="Histidine_triad_CS"/>
</dbReference>
<evidence type="ECO:0000256" key="11">
    <source>
        <dbReference type="ARBA" id="ARBA00030609"/>
    </source>
</evidence>
<dbReference type="EC" id="3.6.1.59" evidence="4"/>
<dbReference type="GO" id="GO:0000932">
    <property type="term" value="C:P-body"/>
    <property type="evidence" value="ECO:0007669"/>
    <property type="project" value="TreeGrafter"/>
</dbReference>
<feature type="binding site" evidence="14">
    <location>
        <position position="140"/>
    </location>
    <ligand>
        <name>substrate</name>
    </ligand>
</feature>
<feature type="binding site" evidence="14">
    <location>
        <position position="162"/>
    </location>
    <ligand>
        <name>substrate</name>
    </ligand>
</feature>
<evidence type="ECO:0000256" key="5">
    <source>
        <dbReference type="ARBA" id="ARBA00015636"/>
    </source>
</evidence>
<evidence type="ECO:0000313" key="15">
    <source>
        <dbReference type="EMBL" id="KAG2221047.1"/>
    </source>
</evidence>
<dbReference type="SUPFAM" id="SSF54197">
    <property type="entry name" value="HIT-like"/>
    <property type="match status" value="1"/>
</dbReference>
<evidence type="ECO:0000256" key="7">
    <source>
        <dbReference type="ARBA" id="ARBA00022553"/>
    </source>
</evidence>
<dbReference type="Pfam" id="PF11969">
    <property type="entry name" value="DcpS_C"/>
    <property type="match status" value="1"/>
</dbReference>
<dbReference type="FunFam" id="3.30.428.10:FF:000006">
    <property type="entry name" value="m7GpppX diphosphatase"/>
    <property type="match status" value="1"/>
</dbReference>
<protein>
    <recommendedName>
        <fullName evidence="5">m7GpppX diphosphatase</fullName>
        <ecNumber evidence="4">3.6.1.59</ecNumber>
    </recommendedName>
    <alternativeName>
        <fullName evidence="11">Decapping scavenger enzyme</fullName>
    </alternativeName>
    <alternativeName>
        <fullName evidence="10">Scavenger mRNA-decapping enzyme DcpS</fullName>
    </alternativeName>
</protein>
<comment type="catalytic activity">
    <reaction evidence="12">
        <text>a 5'-end (N(7)-methyl 5'-triphosphoguanosine)-ribonucleoside in mRNA + H2O = N(7)-methyl-GMP + a 5'-end diphospho-ribonucleoside in mRNA + 2 H(+)</text>
        <dbReference type="Rhea" id="RHEA:65388"/>
        <dbReference type="Rhea" id="RHEA-COMP:17165"/>
        <dbReference type="Rhea" id="RHEA-COMP:17167"/>
        <dbReference type="ChEBI" id="CHEBI:15377"/>
        <dbReference type="ChEBI" id="CHEBI:15378"/>
        <dbReference type="ChEBI" id="CHEBI:58285"/>
        <dbReference type="ChEBI" id="CHEBI:156461"/>
        <dbReference type="ChEBI" id="CHEBI:167616"/>
        <dbReference type="EC" id="3.6.1.59"/>
    </reaction>
</comment>
<accession>A0A8H7VJC6</accession>
<dbReference type="EMBL" id="JAEPRB010000120">
    <property type="protein sequence ID" value="KAG2221047.1"/>
    <property type="molecule type" value="Genomic_DNA"/>
</dbReference>
<evidence type="ECO:0000256" key="1">
    <source>
        <dbReference type="ARBA" id="ARBA00004123"/>
    </source>
</evidence>
<dbReference type="Gene3D" id="3.30.428.10">
    <property type="entry name" value="HIT-like"/>
    <property type="match status" value="1"/>
</dbReference>
<evidence type="ECO:0000256" key="3">
    <source>
        <dbReference type="ARBA" id="ARBA00010208"/>
    </source>
</evidence>
<dbReference type="PROSITE" id="PS00892">
    <property type="entry name" value="HIT_1"/>
    <property type="match status" value="1"/>
</dbReference>
<keyword evidence="7" id="KW-0597">Phosphoprotein</keyword>
<dbReference type="InterPro" id="IPR008594">
    <property type="entry name" value="DcpS/DCS2"/>
</dbReference>
<keyword evidence="9" id="KW-0539">Nucleus</keyword>
<dbReference type="InterPro" id="IPR036265">
    <property type="entry name" value="HIT-like_sf"/>
</dbReference>
<evidence type="ECO:0000256" key="8">
    <source>
        <dbReference type="ARBA" id="ARBA00022801"/>
    </source>
</evidence>
<evidence type="ECO:0000256" key="10">
    <source>
        <dbReference type="ARBA" id="ARBA00029885"/>
    </source>
</evidence>
<keyword evidence="16" id="KW-1185">Reference proteome</keyword>
<evidence type="ECO:0000313" key="16">
    <source>
        <dbReference type="Proteomes" id="UP000646827"/>
    </source>
</evidence>
<dbReference type="GO" id="GO:0000340">
    <property type="term" value="F:RNA 7-methylguanosine cap binding"/>
    <property type="evidence" value="ECO:0007669"/>
    <property type="project" value="TreeGrafter"/>
</dbReference>
<comment type="subcellular location">
    <subcellularLocation>
        <location evidence="2">Cytoplasm</location>
    </subcellularLocation>
    <subcellularLocation>
        <location evidence="1">Nucleus</location>
    </subcellularLocation>
</comment>
<comment type="caution">
    <text evidence="15">The sequence shown here is derived from an EMBL/GenBank/DDBJ whole genome shotgun (WGS) entry which is preliminary data.</text>
</comment>
<evidence type="ECO:0000256" key="4">
    <source>
        <dbReference type="ARBA" id="ARBA00012520"/>
    </source>
</evidence>
<dbReference type="Gene3D" id="3.30.200.40">
    <property type="entry name" value="Scavenger mRNA decapping enzyme, N-terminal domain"/>
    <property type="match status" value="1"/>
</dbReference>
<proteinExistence type="inferred from homology"/>
<dbReference type="OrthoDB" id="10264956at2759"/>
<name>A0A8H7VJC6_9FUNG</name>
<feature type="binding site" evidence="14">
    <location>
        <position position="160"/>
    </location>
    <ligand>
        <name>substrate</name>
    </ligand>
</feature>
<feature type="active site" description="Nucleophile" evidence="13">
    <location>
        <position position="231"/>
    </location>
</feature>
<evidence type="ECO:0000256" key="9">
    <source>
        <dbReference type="ARBA" id="ARBA00023242"/>
    </source>
</evidence>
<dbReference type="GO" id="GO:0005634">
    <property type="term" value="C:nucleus"/>
    <property type="evidence" value="ECO:0007669"/>
    <property type="project" value="UniProtKB-SubCell"/>
</dbReference>
<sequence length="291" mass="34520">MDQLIEQFQLERILSHDPRTKHVYLLGHINDQHAIVSFEKARYSDSELVELTSRTSNLEDCNNNNIYSWGMGHLKLDKANTHIKIIYPATELHIRKYEHQQRRMIIETPLLYKQITLPYITSLPLDRIQWVYNILQGKSETDRIIYQDKENEKGFVILPDMKWDGTQESLYWVAIIMRNDIQSLRSLNHHHLNLLKGIRDTVYQLAKEKYGMDKDLLRLFIHYQPSYYHFHIHITAISFVDAPGIVVGQAHLLDTVIDNIELYNDYYQKATLPFIIGERHPLYLAYQEKKE</sequence>
<evidence type="ECO:0000256" key="13">
    <source>
        <dbReference type="PIRSR" id="PIRSR028973-1"/>
    </source>
</evidence>
<dbReference type="AlphaFoldDB" id="A0A8H7VJC6"/>
<dbReference type="PIRSF" id="PIRSF028973">
    <property type="entry name" value="Scavenger_mRNA_decap_enz"/>
    <property type="match status" value="1"/>
</dbReference>
<keyword evidence="8" id="KW-0378">Hydrolase</keyword>
<evidence type="ECO:0000256" key="14">
    <source>
        <dbReference type="PIRSR" id="PIRSR028973-2"/>
    </source>
</evidence>
<feature type="binding site" evidence="14">
    <location>
        <begin position="222"/>
        <end position="233"/>
    </location>
    <ligand>
        <name>substrate</name>
    </ligand>
</feature>
<reference evidence="15 16" key="1">
    <citation type="submission" date="2020-12" db="EMBL/GenBank/DDBJ databases">
        <title>Metabolic potential, ecology and presence of endohyphal bacteria is reflected in genomic diversity of Mucoromycotina.</title>
        <authorList>
            <person name="Muszewska A."/>
            <person name="Okrasinska A."/>
            <person name="Steczkiewicz K."/>
            <person name="Drgas O."/>
            <person name="Orlowska M."/>
            <person name="Perlinska-Lenart U."/>
            <person name="Aleksandrzak-Piekarczyk T."/>
            <person name="Szatraj K."/>
            <person name="Zielenkiewicz U."/>
            <person name="Pilsyk S."/>
            <person name="Malc E."/>
            <person name="Mieczkowski P."/>
            <person name="Kruszewska J.S."/>
            <person name="Biernat P."/>
            <person name="Pawlowska J."/>
        </authorList>
    </citation>
    <scope>NUCLEOTIDE SEQUENCE [LARGE SCALE GENOMIC DNA]</scope>
    <source>
        <strain evidence="15 16">CBS 142.35</strain>
    </source>
</reference>
<dbReference type="PANTHER" id="PTHR12978:SF0">
    <property type="entry name" value="M7GPPPX DIPHOSPHATASE"/>
    <property type="match status" value="1"/>
</dbReference>
<comment type="similarity">
    <text evidence="3">Belongs to the HIT family.</text>
</comment>
<dbReference type="InterPro" id="IPR011145">
    <property type="entry name" value="Scavenger_mRNA_decap_enz_N"/>
</dbReference>
<dbReference type="Pfam" id="PF05652">
    <property type="entry name" value="DcpS"/>
    <property type="match status" value="1"/>
</dbReference>
<feature type="binding site" evidence="14">
    <location>
        <position position="130"/>
    </location>
    <ligand>
        <name>substrate</name>
    </ligand>
</feature>
<dbReference type="Proteomes" id="UP000646827">
    <property type="component" value="Unassembled WGS sequence"/>
</dbReference>